<evidence type="ECO:0000313" key="1">
    <source>
        <dbReference type="EMBL" id="RNL39273.1"/>
    </source>
</evidence>
<name>A0A3N0AWM0_9ACTN</name>
<protein>
    <submittedName>
        <fullName evidence="1">Uncharacterized protein</fullName>
    </submittedName>
</protein>
<dbReference type="AlphaFoldDB" id="A0A3N0AWM0"/>
<accession>A0A3N0AWM0</accession>
<dbReference type="Proteomes" id="UP000278327">
    <property type="component" value="Unassembled WGS sequence"/>
</dbReference>
<gene>
    <name evidence="1" type="ORF">DMP10_02485</name>
</gene>
<comment type="caution">
    <text evidence="1">The sequence shown here is derived from an EMBL/GenBank/DDBJ whole genome shotgun (WGS) entry which is preliminary data.</text>
</comment>
<proteinExistence type="predicted"/>
<reference evidence="1 2" key="1">
    <citation type="journal article" date="2019" name="Microbiol. Resour. Announc.">
        <title>Draft Genome Sequences of Type Strains of Gordonibacter faecihominis, Paraeggerthella hongkongensis, Parvibacter caecicola,Slackia equolifaciens, Slackia faecicanis, and Slackia isoflavoniconvertens.</title>
        <authorList>
            <person name="Danylec N."/>
            <person name="Stoll D.A."/>
            <person name="Dotsch A."/>
            <person name="Huch M."/>
        </authorList>
    </citation>
    <scope>NUCLEOTIDE SEQUENCE [LARGE SCALE GENOMIC DNA]</scope>
    <source>
        <strain evidence="1 2">DSM 18785</strain>
    </source>
</reference>
<organism evidence="1 2">
    <name type="scientific">Adlercreutzia equolifaciens subsp. celatus DSM 18785</name>
    <dbReference type="NCBI Taxonomy" id="1121021"/>
    <lineage>
        <taxon>Bacteria</taxon>
        <taxon>Bacillati</taxon>
        <taxon>Actinomycetota</taxon>
        <taxon>Coriobacteriia</taxon>
        <taxon>Eggerthellales</taxon>
        <taxon>Eggerthellaceae</taxon>
        <taxon>Adlercreutzia</taxon>
    </lineage>
</organism>
<sequence length="182" mass="20707">MPGENNSAKEFEASVNSLVVIGANGSGKSKLGAWMERQNGEDVHRIGAQRSLNFSEHVPLKSYEEAEGEFFYGSPYSDHWGPDKGVRWDWGKSDTTKLIDDYDAALSALLAQQNIDRHHFLMLVANLRRRGGRNRIRLRLFSTNFMLFGMRSFPIEALSKKTQSFLLCFSREMKNSCIRALK</sequence>
<keyword evidence="2" id="KW-1185">Reference proteome</keyword>
<dbReference type="EMBL" id="QICA01000003">
    <property type="protein sequence ID" value="RNL39273.1"/>
    <property type="molecule type" value="Genomic_DNA"/>
</dbReference>
<evidence type="ECO:0000313" key="2">
    <source>
        <dbReference type="Proteomes" id="UP000278327"/>
    </source>
</evidence>
<dbReference type="RefSeq" id="WP_117283588.1">
    <property type="nucleotide sequence ID" value="NZ_JAMTCE010000016.1"/>
</dbReference>